<gene>
    <name evidence="1" type="ORF">FWILDA_LOCUS10660</name>
</gene>
<sequence length="170" mass="19272">DKSLFEIAGNCHDLQEFYFAEARWITDRSISCILNSCLNLRKLDIAFSRGDIKDASTLIRRCFNIEYLDFSGVMALQNDVLIIAIIKRSPNLRHLEIGYNDIGDEVIEALAYKCHKLEHLELDENISQMISNGIQTNAQSQKCILSSSNDILSQQSQISSTEKTILRMIG</sequence>
<proteinExistence type="predicted"/>
<dbReference type="Proteomes" id="UP001153678">
    <property type="component" value="Unassembled WGS sequence"/>
</dbReference>
<comment type="caution">
    <text evidence="1">The sequence shown here is derived from an EMBL/GenBank/DDBJ whole genome shotgun (WGS) entry which is preliminary data.</text>
</comment>
<dbReference type="PANTHER" id="PTHR13318">
    <property type="entry name" value="PARTNER OF PAIRED, ISOFORM B-RELATED"/>
    <property type="match status" value="1"/>
</dbReference>
<dbReference type="AlphaFoldDB" id="A0A9W4STL8"/>
<evidence type="ECO:0000313" key="2">
    <source>
        <dbReference type="Proteomes" id="UP001153678"/>
    </source>
</evidence>
<dbReference type="EMBL" id="CAMKVN010002781">
    <property type="protein sequence ID" value="CAI2182598.1"/>
    <property type="molecule type" value="Genomic_DNA"/>
</dbReference>
<dbReference type="Gene3D" id="3.80.10.10">
    <property type="entry name" value="Ribonuclease Inhibitor"/>
    <property type="match status" value="1"/>
</dbReference>
<accession>A0A9W4STL8</accession>
<feature type="non-terminal residue" evidence="1">
    <location>
        <position position="1"/>
    </location>
</feature>
<dbReference type="OrthoDB" id="550575at2759"/>
<evidence type="ECO:0000313" key="1">
    <source>
        <dbReference type="EMBL" id="CAI2182598.1"/>
    </source>
</evidence>
<protein>
    <submittedName>
        <fullName evidence="1">12627_t:CDS:1</fullName>
    </submittedName>
</protein>
<dbReference type="InterPro" id="IPR001611">
    <property type="entry name" value="Leu-rich_rpt"/>
</dbReference>
<dbReference type="InterPro" id="IPR032675">
    <property type="entry name" value="LRR_dom_sf"/>
</dbReference>
<dbReference type="GO" id="GO:0031146">
    <property type="term" value="P:SCF-dependent proteasomal ubiquitin-dependent protein catabolic process"/>
    <property type="evidence" value="ECO:0007669"/>
    <property type="project" value="TreeGrafter"/>
</dbReference>
<dbReference type="SUPFAM" id="SSF52047">
    <property type="entry name" value="RNI-like"/>
    <property type="match status" value="1"/>
</dbReference>
<name>A0A9W4STL8_9GLOM</name>
<dbReference type="Pfam" id="PF13516">
    <property type="entry name" value="LRR_6"/>
    <property type="match status" value="1"/>
</dbReference>
<keyword evidence="2" id="KW-1185">Reference proteome</keyword>
<organism evidence="1 2">
    <name type="scientific">Funneliformis geosporum</name>
    <dbReference type="NCBI Taxonomy" id="1117311"/>
    <lineage>
        <taxon>Eukaryota</taxon>
        <taxon>Fungi</taxon>
        <taxon>Fungi incertae sedis</taxon>
        <taxon>Mucoromycota</taxon>
        <taxon>Glomeromycotina</taxon>
        <taxon>Glomeromycetes</taxon>
        <taxon>Glomerales</taxon>
        <taxon>Glomeraceae</taxon>
        <taxon>Funneliformis</taxon>
    </lineage>
</organism>
<reference evidence="1" key="1">
    <citation type="submission" date="2022-08" db="EMBL/GenBank/DDBJ databases">
        <authorList>
            <person name="Kallberg Y."/>
            <person name="Tangrot J."/>
            <person name="Rosling A."/>
        </authorList>
    </citation>
    <scope>NUCLEOTIDE SEQUENCE</scope>
    <source>
        <strain evidence="1">Wild A</strain>
    </source>
</reference>
<dbReference type="GO" id="GO:0019005">
    <property type="term" value="C:SCF ubiquitin ligase complex"/>
    <property type="evidence" value="ECO:0007669"/>
    <property type="project" value="TreeGrafter"/>
</dbReference>